<gene>
    <name evidence="8 9" type="primary">selO</name>
    <name evidence="8" type="synonym">ydiU</name>
    <name evidence="9" type="ORF">LMG19083_04114</name>
</gene>
<evidence type="ECO:0000256" key="3">
    <source>
        <dbReference type="ARBA" id="ARBA00022695"/>
    </source>
</evidence>
<sequence length="570" mass="62772">MAFSPTERAFCCAAKRTTFEDSALFLRRFLCYRLPALPPHPMTASPAALPDDSLASPFDWPGRPPAAPGFSALGERFLTRLPPMPMPSGAIGEPYLVGFSPDAATSLGITRAELDTPAGLAVFTGNAVAAWSDPLATVYSGHQFGVWAGQLGDGRALLLAELQAADGPCEVQLKGAGRTPYSRMGDGRAVLRSSIREFLCSEAMAGLGIPTTRALCVTGADAPVRREEIETAAVVTRLAPSFVRFGHFEHFAASEQLPQLRALADYVVDRFYPACRSEPQPYLALLRDLARRTAELMADWQAVGFCHGVMNTDNMSILGLTLDYGPFGFLDGFDANHICNHSDTSGRYAYAQQPQIGYWNLFCLAQALLPLFGEDPDVFVNLSDEAQAQPAIDAAQNVLLTYRDVYGAAFYARYRAKLGLSTAQDEDETLFGDLFKLLHNQRVDYTLFFRHLASVRRDDTPPTAEARTVRDLFFDRAAADVWLAAYRQRLQAEPQSDDERAAAMHRVNPKYVLRNHLAEIAIRRAKEKDFSEVENLRTVLARPFDDHPGFEHYAQPAPDWASSLEVSCSS</sequence>
<name>A0ABM9JU85_9RALS</name>
<comment type="caution">
    <text evidence="9">The sequence shown here is derived from an EMBL/GenBank/DDBJ whole genome shotgun (WGS) entry which is preliminary data.</text>
</comment>
<feature type="binding site" evidence="8">
    <location>
        <position position="314"/>
    </location>
    <ligand>
        <name>Mg(2+)</name>
        <dbReference type="ChEBI" id="CHEBI:18420"/>
    </ligand>
</feature>
<feature type="binding site" evidence="8">
    <location>
        <position position="244"/>
    </location>
    <ligand>
        <name>ATP</name>
        <dbReference type="ChEBI" id="CHEBI:30616"/>
    </ligand>
</feature>
<feature type="binding site" evidence="8">
    <location>
        <position position="187"/>
    </location>
    <ligand>
        <name>ATP</name>
        <dbReference type="ChEBI" id="CHEBI:30616"/>
    </ligand>
</feature>
<evidence type="ECO:0000256" key="7">
    <source>
        <dbReference type="ARBA" id="ARBA00022842"/>
    </source>
</evidence>
<keyword evidence="8" id="KW-0464">Manganese</keyword>
<evidence type="ECO:0000256" key="5">
    <source>
        <dbReference type="ARBA" id="ARBA00022741"/>
    </source>
</evidence>
<dbReference type="EMBL" id="CATZBU010000013">
    <property type="protein sequence ID" value="CAJ0804755.1"/>
    <property type="molecule type" value="Genomic_DNA"/>
</dbReference>
<feature type="binding site" evidence="8">
    <location>
        <position position="323"/>
    </location>
    <ligand>
        <name>Mg(2+)</name>
        <dbReference type="ChEBI" id="CHEBI:18420"/>
    </ligand>
</feature>
<keyword evidence="2 8" id="KW-0808">Transferase</keyword>
<dbReference type="PANTHER" id="PTHR32057:SF14">
    <property type="entry name" value="PROTEIN ADENYLYLTRANSFERASE SELO, MITOCHONDRIAL"/>
    <property type="match status" value="1"/>
</dbReference>
<evidence type="ECO:0000313" key="9">
    <source>
        <dbReference type="EMBL" id="CAJ0804755.1"/>
    </source>
</evidence>
<proteinExistence type="inferred from homology"/>
<keyword evidence="7 8" id="KW-0460">Magnesium</keyword>
<feature type="binding site" evidence="8">
    <location>
        <position position="323"/>
    </location>
    <ligand>
        <name>ATP</name>
        <dbReference type="ChEBI" id="CHEBI:30616"/>
    </ligand>
</feature>
<evidence type="ECO:0000256" key="2">
    <source>
        <dbReference type="ARBA" id="ARBA00022679"/>
    </source>
</evidence>
<feature type="binding site" evidence="8">
    <location>
        <position position="186"/>
    </location>
    <ligand>
        <name>ATP</name>
        <dbReference type="ChEBI" id="CHEBI:30616"/>
    </ligand>
</feature>
<comment type="function">
    <text evidence="8">Nucleotidyltransferase involved in the post-translational modification of proteins. It can catalyze the addition of adenosine monophosphate (AMP) or uridine monophosphate (UMP) to a protein, resulting in modifications known as AMPylation and UMPylation.</text>
</comment>
<keyword evidence="5 8" id="KW-0547">Nucleotide-binding</keyword>
<evidence type="ECO:0000256" key="8">
    <source>
        <dbReference type="HAMAP-Rule" id="MF_00692"/>
    </source>
</evidence>
<dbReference type="EC" id="2.7.7.108" evidence="8"/>
<comment type="catalytic activity">
    <reaction evidence="8">
        <text>L-threonyl-[protein] + ATP = 3-O-(5'-adenylyl)-L-threonyl-[protein] + diphosphate</text>
        <dbReference type="Rhea" id="RHEA:54292"/>
        <dbReference type="Rhea" id="RHEA-COMP:11060"/>
        <dbReference type="Rhea" id="RHEA-COMP:13847"/>
        <dbReference type="ChEBI" id="CHEBI:30013"/>
        <dbReference type="ChEBI" id="CHEBI:30616"/>
        <dbReference type="ChEBI" id="CHEBI:33019"/>
        <dbReference type="ChEBI" id="CHEBI:138113"/>
        <dbReference type="EC" id="2.7.7.108"/>
    </reaction>
</comment>
<feature type="active site" description="Proton acceptor" evidence="8">
    <location>
        <position position="313"/>
    </location>
</feature>
<keyword evidence="6 8" id="KW-0067">ATP-binding</keyword>
<feature type="binding site" evidence="8">
    <location>
        <position position="237"/>
    </location>
    <ligand>
        <name>ATP</name>
        <dbReference type="ChEBI" id="CHEBI:30616"/>
    </ligand>
</feature>
<dbReference type="InterPro" id="IPR003846">
    <property type="entry name" value="SelO"/>
</dbReference>
<keyword evidence="4 8" id="KW-0479">Metal-binding</keyword>
<dbReference type="EC" id="2.7.7.-" evidence="8"/>
<accession>A0ABM9JU85</accession>
<comment type="catalytic activity">
    <reaction evidence="8">
        <text>L-tyrosyl-[protein] + UTP = O-(5'-uridylyl)-L-tyrosyl-[protein] + diphosphate</text>
        <dbReference type="Rhea" id="RHEA:83887"/>
        <dbReference type="Rhea" id="RHEA-COMP:10136"/>
        <dbReference type="Rhea" id="RHEA-COMP:20238"/>
        <dbReference type="ChEBI" id="CHEBI:33019"/>
        <dbReference type="ChEBI" id="CHEBI:46398"/>
        <dbReference type="ChEBI" id="CHEBI:46858"/>
        <dbReference type="ChEBI" id="CHEBI:90602"/>
    </reaction>
</comment>
<feature type="binding site" evidence="8">
    <location>
        <position position="155"/>
    </location>
    <ligand>
        <name>ATP</name>
        <dbReference type="ChEBI" id="CHEBI:30616"/>
    </ligand>
</feature>
<comment type="cofactor">
    <cofactor evidence="8">
        <name>Mg(2+)</name>
        <dbReference type="ChEBI" id="CHEBI:18420"/>
    </cofactor>
    <cofactor evidence="8">
        <name>Mn(2+)</name>
        <dbReference type="ChEBI" id="CHEBI:29035"/>
    </cofactor>
</comment>
<feature type="binding site" evidence="8">
    <location>
        <position position="154"/>
    </location>
    <ligand>
        <name>ATP</name>
        <dbReference type="ChEBI" id="CHEBI:30616"/>
    </ligand>
</feature>
<dbReference type="Proteomes" id="UP001189813">
    <property type="component" value="Unassembled WGS sequence"/>
</dbReference>
<feature type="binding site" evidence="8">
    <location>
        <position position="152"/>
    </location>
    <ligand>
        <name>ATP</name>
        <dbReference type="ChEBI" id="CHEBI:30616"/>
    </ligand>
</feature>
<reference evidence="9 10" key="1">
    <citation type="submission" date="2023-07" db="EMBL/GenBank/DDBJ databases">
        <authorList>
            <person name="Peeters C."/>
        </authorList>
    </citation>
    <scope>NUCLEOTIDE SEQUENCE [LARGE SCALE GENOMIC DNA]</scope>
    <source>
        <strain evidence="9 10">LMG 19083</strain>
    </source>
</reference>
<comment type="catalytic activity">
    <reaction evidence="8">
        <text>L-seryl-[protein] + UTP = O-(5'-uridylyl)-L-seryl-[protein] + diphosphate</text>
        <dbReference type="Rhea" id="RHEA:64604"/>
        <dbReference type="Rhea" id="RHEA-COMP:9863"/>
        <dbReference type="Rhea" id="RHEA-COMP:16635"/>
        <dbReference type="ChEBI" id="CHEBI:29999"/>
        <dbReference type="ChEBI" id="CHEBI:33019"/>
        <dbReference type="ChEBI" id="CHEBI:46398"/>
        <dbReference type="ChEBI" id="CHEBI:156051"/>
    </reaction>
</comment>
<dbReference type="PANTHER" id="PTHR32057">
    <property type="entry name" value="PROTEIN ADENYLYLTRANSFERASE SELO, MITOCHONDRIAL"/>
    <property type="match status" value="1"/>
</dbReference>
<dbReference type="GO" id="GO:0016779">
    <property type="term" value="F:nucleotidyltransferase activity"/>
    <property type="evidence" value="ECO:0007669"/>
    <property type="project" value="UniProtKB-KW"/>
</dbReference>
<dbReference type="HAMAP" id="MF_00692">
    <property type="entry name" value="SelO"/>
    <property type="match status" value="1"/>
</dbReference>
<protein>
    <recommendedName>
        <fullName evidence="8">Protein nucleotidyltransferase YdiU</fullName>
        <ecNumber evidence="8">2.7.7.-</ecNumber>
    </recommendedName>
    <alternativeName>
        <fullName evidence="8">Protein adenylyltransferase YdiU</fullName>
        <ecNumber evidence="8">2.7.7.108</ecNumber>
    </alternativeName>
    <alternativeName>
        <fullName evidence="8">Protein uridylyltransferase YdiU</fullName>
        <ecNumber evidence="8">2.7.7.-</ecNumber>
    </alternativeName>
</protein>
<evidence type="ECO:0000313" key="10">
    <source>
        <dbReference type="Proteomes" id="UP001189813"/>
    </source>
</evidence>
<keyword evidence="3 8" id="KW-0548">Nucleotidyltransferase</keyword>
<comment type="catalytic activity">
    <reaction evidence="8">
        <text>L-histidyl-[protein] + UTP = N(tele)-(5'-uridylyl)-L-histidyl-[protein] + diphosphate</text>
        <dbReference type="Rhea" id="RHEA:83891"/>
        <dbReference type="Rhea" id="RHEA-COMP:9745"/>
        <dbReference type="Rhea" id="RHEA-COMP:20239"/>
        <dbReference type="ChEBI" id="CHEBI:29979"/>
        <dbReference type="ChEBI" id="CHEBI:33019"/>
        <dbReference type="ChEBI" id="CHEBI:46398"/>
        <dbReference type="ChEBI" id="CHEBI:233474"/>
    </reaction>
</comment>
<comment type="similarity">
    <text evidence="1 8">Belongs to the SELO family.</text>
</comment>
<evidence type="ECO:0000256" key="1">
    <source>
        <dbReference type="ARBA" id="ARBA00009747"/>
    </source>
</evidence>
<dbReference type="Pfam" id="PF02696">
    <property type="entry name" value="SelO"/>
    <property type="match status" value="1"/>
</dbReference>
<dbReference type="NCBIfam" id="NF000658">
    <property type="entry name" value="PRK00029.1"/>
    <property type="match status" value="1"/>
</dbReference>
<evidence type="ECO:0000256" key="6">
    <source>
        <dbReference type="ARBA" id="ARBA00022840"/>
    </source>
</evidence>
<keyword evidence="10" id="KW-1185">Reference proteome</keyword>
<comment type="catalytic activity">
    <reaction evidence="8">
        <text>L-seryl-[protein] + ATP = 3-O-(5'-adenylyl)-L-seryl-[protein] + diphosphate</text>
        <dbReference type="Rhea" id="RHEA:58120"/>
        <dbReference type="Rhea" id="RHEA-COMP:9863"/>
        <dbReference type="Rhea" id="RHEA-COMP:15073"/>
        <dbReference type="ChEBI" id="CHEBI:29999"/>
        <dbReference type="ChEBI" id="CHEBI:30616"/>
        <dbReference type="ChEBI" id="CHEBI:33019"/>
        <dbReference type="ChEBI" id="CHEBI:142516"/>
        <dbReference type="EC" id="2.7.7.108"/>
    </reaction>
</comment>
<evidence type="ECO:0000256" key="4">
    <source>
        <dbReference type="ARBA" id="ARBA00022723"/>
    </source>
</evidence>
<comment type="catalytic activity">
    <reaction evidence="8">
        <text>L-tyrosyl-[protein] + ATP = O-(5'-adenylyl)-L-tyrosyl-[protein] + diphosphate</text>
        <dbReference type="Rhea" id="RHEA:54288"/>
        <dbReference type="Rhea" id="RHEA-COMP:10136"/>
        <dbReference type="Rhea" id="RHEA-COMP:13846"/>
        <dbReference type="ChEBI" id="CHEBI:30616"/>
        <dbReference type="ChEBI" id="CHEBI:33019"/>
        <dbReference type="ChEBI" id="CHEBI:46858"/>
        <dbReference type="ChEBI" id="CHEBI:83624"/>
        <dbReference type="EC" id="2.7.7.108"/>
    </reaction>
</comment>
<organism evidence="9 10">
    <name type="scientific">Ralstonia psammae</name>
    <dbReference type="NCBI Taxonomy" id="3058598"/>
    <lineage>
        <taxon>Bacteria</taxon>
        <taxon>Pseudomonadati</taxon>
        <taxon>Pseudomonadota</taxon>
        <taxon>Betaproteobacteria</taxon>
        <taxon>Burkholderiales</taxon>
        <taxon>Burkholderiaceae</taxon>
        <taxon>Ralstonia</taxon>
    </lineage>
</organism>
<feature type="binding site" evidence="8">
    <location>
        <position position="174"/>
    </location>
    <ligand>
        <name>ATP</name>
        <dbReference type="ChEBI" id="CHEBI:30616"/>
    </ligand>
</feature>